<reference evidence="3" key="1">
    <citation type="submission" date="2014-07" db="EMBL/GenBank/DDBJ databases">
        <title>Identification of a novel salt tolerance gene in wild soybean by whole-genome sequencing.</title>
        <authorList>
            <person name="Lam H.-M."/>
            <person name="Qi X."/>
            <person name="Li M.-W."/>
            <person name="Liu X."/>
            <person name="Xie M."/>
            <person name="Ni M."/>
            <person name="Xu X."/>
        </authorList>
    </citation>
    <scope>NUCLEOTIDE SEQUENCE [LARGE SCALE GENOMIC DNA]</scope>
    <source>
        <tissue evidence="3">Root</tissue>
    </source>
</reference>
<proteinExistence type="predicted"/>
<dbReference type="InterPro" id="IPR023213">
    <property type="entry name" value="CAT-like_dom_sf"/>
</dbReference>
<sequence>MEQPTSVKVLEFCSLAPPQKTTTTNPTTPTSLPLTFFDLLWLRSPPVERLFFYEFPNQTISFFDTILPNLKHSLSLTLQHFLLLAGTITWPLDSPHPIINYVPGNVVSLTIAESNNDFNVLCSNTCDASLRNPLIPHLNTSNEEASVMALQLTLFPNHGFCLGISTHHAAMDGKASTLFLKAWAYACSNNTNLTEQSLSSSLSLPQHLTPFYDRSMIKDTTGIGAMYLNSWLNIGGPNNRSMKVWDLGGANAVTNEAIRGSFELTPSNIQKLKQHAKSKLKENNAHVSTYSVTCAYVLQCLVKTEQPKANGVAFLFSVDCRARLEPPIPSTYFGNCIIGRRVMDETMKLLRDDAFINALEGINEAMKKLEDGVLNGAVTLSTMMQIARDNRILTTAGSPRFEVYSIDFGWGRPKKVDMTSIGKTGAFGVSESRNDTGGIEVSLVLNKQEMETFTAHFTQGLESL</sequence>
<dbReference type="GO" id="GO:0047172">
    <property type="term" value="F:shikimate O-hydroxycinnamoyltransferase activity"/>
    <property type="evidence" value="ECO:0007669"/>
    <property type="project" value="UniProtKB-EC"/>
</dbReference>
<organism evidence="3">
    <name type="scientific">Glycine soja</name>
    <name type="common">Wild soybean</name>
    <dbReference type="NCBI Taxonomy" id="3848"/>
    <lineage>
        <taxon>Eukaryota</taxon>
        <taxon>Viridiplantae</taxon>
        <taxon>Streptophyta</taxon>
        <taxon>Embryophyta</taxon>
        <taxon>Tracheophyta</taxon>
        <taxon>Spermatophyta</taxon>
        <taxon>Magnoliopsida</taxon>
        <taxon>eudicotyledons</taxon>
        <taxon>Gunneridae</taxon>
        <taxon>Pentapetalae</taxon>
        <taxon>rosids</taxon>
        <taxon>fabids</taxon>
        <taxon>Fabales</taxon>
        <taxon>Fabaceae</taxon>
        <taxon>Papilionoideae</taxon>
        <taxon>50 kb inversion clade</taxon>
        <taxon>NPAAA clade</taxon>
        <taxon>indigoferoid/millettioid clade</taxon>
        <taxon>Phaseoleae</taxon>
        <taxon>Glycine</taxon>
        <taxon>Glycine subgen. Soja</taxon>
    </lineage>
</organism>
<evidence type="ECO:0000313" key="3">
    <source>
        <dbReference type="EMBL" id="KHN48832.1"/>
    </source>
</evidence>
<dbReference type="SMR" id="A0A0B2SX49"/>
<dbReference type="EMBL" id="KN639308">
    <property type="protein sequence ID" value="KHN48832.1"/>
    <property type="molecule type" value="Genomic_DNA"/>
</dbReference>
<gene>
    <name evidence="3" type="ORF">glysoja_030602</name>
</gene>
<dbReference type="Pfam" id="PF02458">
    <property type="entry name" value="Transferase"/>
    <property type="match status" value="1"/>
</dbReference>
<dbReference type="Proteomes" id="UP000053555">
    <property type="component" value="Unassembled WGS sequence"/>
</dbReference>
<dbReference type="InterPro" id="IPR051504">
    <property type="entry name" value="Plant_metabolite_acyltrans"/>
</dbReference>
<dbReference type="AlphaFoldDB" id="A0A0B2SX49"/>
<keyword evidence="1 3" id="KW-0808">Transferase</keyword>
<dbReference type="Gene3D" id="3.30.559.10">
    <property type="entry name" value="Chloramphenicol acetyltransferase-like domain"/>
    <property type="match status" value="2"/>
</dbReference>
<dbReference type="EC" id="2.3.1.133" evidence="3"/>
<evidence type="ECO:0000256" key="1">
    <source>
        <dbReference type="ARBA" id="ARBA00022679"/>
    </source>
</evidence>
<accession>A0A0B2SX49</accession>
<keyword evidence="2 3" id="KW-0012">Acyltransferase</keyword>
<dbReference type="PANTHER" id="PTHR31625">
    <property type="match status" value="1"/>
</dbReference>
<name>A0A0B2SX49_GLYSO</name>
<evidence type="ECO:0000256" key="2">
    <source>
        <dbReference type="ARBA" id="ARBA00023315"/>
    </source>
</evidence>
<protein>
    <submittedName>
        <fullName evidence="3">Agmatine coumaroyltransferase</fullName>
        <ecNumber evidence="3">2.3.1.133</ecNumber>
    </submittedName>
</protein>
<dbReference type="SUPFAM" id="SSF52777">
    <property type="entry name" value="CoA-dependent acyltransferases"/>
    <property type="match status" value="1"/>
</dbReference>